<evidence type="ECO:0000256" key="4">
    <source>
        <dbReference type="HAMAP-Rule" id="MF_00930"/>
    </source>
</evidence>
<dbReference type="AlphaFoldDB" id="A0A7X9FS51"/>
<evidence type="ECO:0000313" key="7">
    <source>
        <dbReference type="EMBL" id="NMC63308.1"/>
    </source>
</evidence>
<reference evidence="7 8" key="1">
    <citation type="journal article" date="2020" name="Biotechnol. Biofuels">
        <title>New insights from the biogas microbiome by comprehensive genome-resolved metagenomics of nearly 1600 species originating from multiple anaerobic digesters.</title>
        <authorList>
            <person name="Campanaro S."/>
            <person name="Treu L."/>
            <person name="Rodriguez-R L.M."/>
            <person name="Kovalovszki A."/>
            <person name="Ziels R.M."/>
            <person name="Maus I."/>
            <person name="Zhu X."/>
            <person name="Kougias P.G."/>
            <person name="Basile A."/>
            <person name="Luo G."/>
            <person name="Schluter A."/>
            <person name="Konstantinidis K.T."/>
            <person name="Angelidaki I."/>
        </authorList>
    </citation>
    <scope>NUCLEOTIDE SEQUENCE [LARGE SCALE GENOMIC DNA]</scope>
    <source>
        <strain evidence="7">AS27yjCOA_65</strain>
    </source>
</reference>
<feature type="domain" description="Transcription elongation factor GreA/GreB C-terminal" evidence="5">
    <location>
        <begin position="91"/>
        <end position="163"/>
    </location>
</feature>
<dbReference type="InterPro" id="IPR036805">
    <property type="entry name" value="Tscrpt_elong_fac_GreA/B_N_sf"/>
</dbReference>
<dbReference type="InterPro" id="IPR023459">
    <property type="entry name" value="Tscrpt_elong_fac_GreA/B_fam"/>
</dbReference>
<comment type="function">
    <text evidence="4">Necessary for efficient RNA polymerase transcription elongation past template-encoded arresting sites. The arresting sites in DNA have the property of trapping a certain fraction of elongating RNA polymerases that pass through, resulting in locked ternary complexes. Cleavage of the nascent transcript by cleavage factors such as GreA or GreB allows the resumption of elongation from the new 3'terminus. GreB releases sequences of up to 9 nucleotides in length.</text>
</comment>
<comment type="caution">
    <text evidence="7">The sequence shown here is derived from an EMBL/GenBank/DDBJ whole genome shotgun (WGS) entry which is preliminary data.</text>
</comment>
<dbReference type="HAMAP" id="MF_00930">
    <property type="entry name" value="GreB"/>
    <property type="match status" value="1"/>
</dbReference>
<dbReference type="SUPFAM" id="SSF46557">
    <property type="entry name" value="GreA transcript cleavage protein, N-terminal domain"/>
    <property type="match status" value="1"/>
</dbReference>
<organism evidence="7 8">
    <name type="scientific">SAR324 cluster bacterium</name>
    <dbReference type="NCBI Taxonomy" id="2024889"/>
    <lineage>
        <taxon>Bacteria</taxon>
        <taxon>Deltaproteobacteria</taxon>
        <taxon>SAR324 cluster</taxon>
    </lineage>
</organism>
<dbReference type="FunFam" id="1.10.287.180:FF:000001">
    <property type="entry name" value="Transcription elongation factor GreA"/>
    <property type="match status" value="1"/>
</dbReference>
<protein>
    <recommendedName>
        <fullName evidence="4">Transcription elongation factor GreB</fullName>
    </recommendedName>
    <alternativeName>
        <fullName evidence="4">Transcript cleavage factor GreB</fullName>
    </alternativeName>
</protein>
<dbReference type="Gene3D" id="3.10.50.30">
    <property type="entry name" value="Transcription elongation factor, GreA/GreB, C-terminal domain"/>
    <property type="match status" value="1"/>
</dbReference>
<gene>
    <name evidence="4 7" type="primary">greB</name>
    <name evidence="7" type="ORF">GYA55_09085</name>
</gene>
<keyword evidence="2 4" id="KW-0238">DNA-binding</keyword>
<dbReference type="InterPro" id="IPR006358">
    <property type="entry name" value="Tscrpt_elong_fac_GreB"/>
</dbReference>
<dbReference type="PANTHER" id="PTHR30437">
    <property type="entry name" value="TRANSCRIPTION ELONGATION FACTOR GREA"/>
    <property type="match status" value="1"/>
</dbReference>
<dbReference type="Gene3D" id="1.10.287.180">
    <property type="entry name" value="Transcription elongation factor, GreA/GreB, N-terminal domain"/>
    <property type="match status" value="1"/>
</dbReference>
<dbReference type="GO" id="GO:0006354">
    <property type="term" value="P:DNA-templated transcription elongation"/>
    <property type="evidence" value="ECO:0007669"/>
    <property type="project" value="TreeGrafter"/>
</dbReference>
<dbReference type="EMBL" id="JAAZON010000405">
    <property type="protein sequence ID" value="NMC63308.1"/>
    <property type="molecule type" value="Genomic_DNA"/>
</dbReference>
<dbReference type="GO" id="GO:0003746">
    <property type="term" value="F:translation elongation factor activity"/>
    <property type="evidence" value="ECO:0007669"/>
    <property type="project" value="UniProtKB-KW"/>
</dbReference>
<keyword evidence="1 4" id="KW-0805">Transcription regulation</keyword>
<evidence type="ECO:0000256" key="1">
    <source>
        <dbReference type="ARBA" id="ARBA00023015"/>
    </source>
</evidence>
<keyword evidence="7" id="KW-0648">Protein biosynthesis</keyword>
<dbReference type="InterPro" id="IPR028624">
    <property type="entry name" value="Tscrpt_elong_fac_GreA/B"/>
</dbReference>
<dbReference type="PIRSF" id="PIRSF006092">
    <property type="entry name" value="GreA_GreB"/>
    <property type="match status" value="1"/>
</dbReference>
<dbReference type="NCBIfam" id="NF002506">
    <property type="entry name" value="PRK01885.1"/>
    <property type="match status" value="1"/>
</dbReference>
<accession>A0A7X9FS51</accession>
<sequence>MNKKQNATLEKNYITPAGFRRLEEEFRYLKNKERPEVTQVVSWAAENGDRSENGDYIYGKKRLREIDRRMRFLAKQIENAEIIDPSTQHFKEIRFGATVTIIDENNVKKRFSIVGVDEVDASTGKISWRSPLARALLSKKEGDLVTFSTPRGEQEVEIEKIEYVQIA</sequence>
<dbReference type="SUPFAM" id="SSF54534">
    <property type="entry name" value="FKBP-like"/>
    <property type="match status" value="1"/>
</dbReference>
<evidence type="ECO:0000256" key="2">
    <source>
        <dbReference type="ARBA" id="ARBA00023125"/>
    </source>
</evidence>
<dbReference type="InterPro" id="IPR001437">
    <property type="entry name" value="Tscrpt_elong_fac_GreA/B_C"/>
</dbReference>
<proteinExistence type="inferred from homology"/>
<evidence type="ECO:0000259" key="5">
    <source>
        <dbReference type="Pfam" id="PF01272"/>
    </source>
</evidence>
<dbReference type="PROSITE" id="PS00830">
    <property type="entry name" value="GREAB_2"/>
    <property type="match status" value="1"/>
</dbReference>
<keyword evidence="3 4" id="KW-0804">Transcription</keyword>
<dbReference type="Proteomes" id="UP000524246">
    <property type="component" value="Unassembled WGS sequence"/>
</dbReference>
<dbReference type="Pfam" id="PF03449">
    <property type="entry name" value="GreA_GreB_N"/>
    <property type="match status" value="1"/>
</dbReference>
<dbReference type="GO" id="GO:0003677">
    <property type="term" value="F:DNA binding"/>
    <property type="evidence" value="ECO:0007669"/>
    <property type="project" value="UniProtKB-UniRule"/>
</dbReference>
<dbReference type="GO" id="GO:0070063">
    <property type="term" value="F:RNA polymerase binding"/>
    <property type="evidence" value="ECO:0007669"/>
    <property type="project" value="InterPro"/>
</dbReference>
<dbReference type="HAMAP" id="MF_00105">
    <property type="entry name" value="GreA_GreB"/>
    <property type="match status" value="1"/>
</dbReference>
<dbReference type="InterPro" id="IPR036953">
    <property type="entry name" value="GreA/GreB_C_sf"/>
</dbReference>
<evidence type="ECO:0000313" key="8">
    <source>
        <dbReference type="Proteomes" id="UP000524246"/>
    </source>
</evidence>
<dbReference type="NCBIfam" id="TIGR01461">
    <property type="entry name" value="greB"/>
    <property type="match status" value="1"/>
</dbReference>
<dbReference type="InterPro" id="IPR022691">
    <property type="entry name" value="Tscrpt_elong_fac_GreA/B_N"/>
</dbReference>
<dbReference type="PANTHER" id="PTHR30437:SF6">
    <property type="entry name" value="TRANSCRIPTION ELONGATION FACTOR GREB"/>
    <property type="match status" value="1"/>
</dbReference>
<name>A0A7X9FS51_9DELT</name>
<dbReference type="FunFam" id="3.10.50.30:FF:000001">
    <property type="entry name" value="Transcription elongation factor GreA"/>
    <property type="match status" value="1"/>
</dbReference>
<dbReference type="GO" id="GO:0032784">
    <property type="term" value="P:regulation of DNA-templated transcription elongation"/>
    <property type="evidence" value="ECO:0007669"/>
    <property type="project" value="UniProtKB-UniRule"/>
</dbReference>
<dbReference type="Pfam" id="PF01272">
    <property type="entry name" value="GreA_GreB"/>
    <property type="match status" value="1"/>
</dbReference>
<comment type="similarity">
    <text evidence="4">Belongs to the GreA/GreB family. GreB subfamily.</text>
</comment>
<feature type="domain" description="Transcription elongation factor GreA/GreB N-terminal" evidence="6">
    <location>
        <begin position="12"/>
        <end position="82"/>
    </location>
</feature>
<evidence type="ECO:0000259" key="6">
    <source>
        <dbReference type="Pfam" id="PF03449"/>
    </source>
</evidence>
<keyword evidence="7" id="KW-0251">Elongation factor</keyword>
<dbReference type="InterPro" id="IPR018151">
    <property type="entry name" value="TF_GreA/GreB_CS"/>
</dbReference>
<evidence type="ECO:0000256" key="3">
    <source>
        <dbReference type="ARBA" id="ARBA00023163"/>
    </source>
</evidence>